<dbReference type="InterPro" id="IPR006572">
    <property type="entry name" value="Znf_DBF"/>
</dbReference>
<gene>
    <name evidence="5" type="ORF">AO440_001014</name>
</gene>
<dbReference type="GO" id="GO:1903468">
    <property type="term" value="P:positive regulation of DNA replication initiation"/>
    <property type="evidence" value="ECO:0007669"/>
    <property type="project" value="EnsemblFungi"/>
</dbReference>
<dbReference type="PANTHER" id="PTHR15375">
    <property type="entry name" value="ACTIVATOR OF S-PHASE KINASE-RELATED"/>
    <property type="match status" value="1"/>
</dbReference>
<dbReference type="GO" id="GO:0003688">
    <property type="term" value="F:DNA replication origin binding"/>
    <property type="evidence" value="ECO:0007669"/>
    <property type="project" value="EnsemblFungi"/>
</dbReference>
<dbReference type="GO" id="GO:0000775">
    <property type="term" value="C:chromosome, centromeric region"/>
    <property type="evidence" value="ECO:0007669"/>
    <property type="project" value="EnsemblFungi"/>
</dbReference>
<keyword evidence="1" id="KW-0479">Metal-binding</keyword>
<evidence type="ECO:0000313" key="6">
    <source>
        <dbReference type="Proteomes" id="UP000054886"/>
    </source>
</evidence>
<keyword evidence="2" id="KW-0863">Zinc-finger</keyword>
<dbReference type="InterPro" id="IPR055116">
    <property type="entry name" value="DBF4_BRCT"/>
</dbReference>
<evidence type="ECO:0000256" key="2">
    <source>
        <dbReference type="ARBA" id="ARBA00022771"/>
    </source>
</evidence>
<proteinExistence type="predicted"/>
<dbReference type="GO" id="GO:0033314">
    <property type="term" value="P:mitotic DNA replication checkpoint signaling"/>
    <property type="evidence" value="ECO:0007669"/>
    <property type="project" value="EnsemblFungi"/>
</dbReference>
<evidence type="ECO:0000256" key="4">
    <source>
        <dbReference type="SAM" id="MobiDB-lite"/>
    </source>
</evidence>
<dbReference type="Pfam" id="PF22437">
    <property type="entry name" value="DBF4_BRCT"/>
    <property type="match status" value="1"/>
</dbReference>
<dbReference type="AlphaFoldDB" id="A0A0W0CW69"/>
<dbReference type="GO" id="GO:0031431">
    <property type="term" value="C:Dbf4-dependent protein kinase complex"/>
    <property type="evidence" value="ECO:0007669"/>
    <property type="project" value="EnsemblFungi"/>
</dbReference>
<dbReference type="VEuPathDB" id="FungiDB:GW608_E04279"/>
<dbReference type="InterPro" id="IPR036420">
    <property type="entry name" value="BRCT_dom_sf"/>
</dbReference>
<feature type="region of interest" description="Disordered" evidence="4">
    <location>
        <begin position="394"/>
        <end position="424"/>
    </location>
</feature>
<keyword evidence="5" id="KW-0418">Kinase</keyword>
<sequence length="682" mass="77455">MASNENLISHAGGVYAARSPLKETDANSKPAGTLTINNEERDLKKRLIETTNEKLQLRKRAKLERGRSIEGAVQVTKGVALRNVESQGRSISGQGTVSGTASNQSGNNNNKVALGELLEWQMNWRNIMRRDSRIYFDTTDEPDITKHAKSKLEKRKLLLKCGFMSLGAQITQFFDTSVTIVISSRSIDNITQLNETDILARAKKSYMKVWGYDKAARFLKNLDVDLENLEKNKLPTIASPSLSNLLQNEKLFGPSDRDPRTRRDDIHYFKYPHIYMYDLWQTWAPIITLEWKPQELANPNNLPYPTLKMGTFGRCPFIGDRSCDESSYKRVLKRYSRDKSNKKYALKLRGLYQHHADPTVSMTKNLIFIPHLCLDSAQCYEKWQEQHMKEQYRIKHKDGELPIQKDSKDGTNEDKESEIRQNEKEISIGKIDNDNGESKIEEIAENSKLVQRDSVWKGIVPTVKLEQSKRSLPQLNRQETEEFPDDLCTVKKYSRDQYEIKASGVHQSNDIATSFGNGLGPTRASVMSKNMKSLSRFVVDKKIATQTTSGNNVSSSTNLKHMSAANGNAAKVSNESIMEVQHKVNDDTSKEVQKTTINPENNLINAAPGNNNSSNLTSHLVQNNQVTSKRPLMKNSGYCENCRVKYEYLDQHVVSEKHLSFANNDINFEAIDSLIEKLGFQF</sequence>
<dbReference type="Pfam" id="PF08630">
    <property type="entry name" value="Dfp1_Him1_M"/>
    <property type="match status" value="1"/>
</dbReference>
<dbReference type="VEuPathDB" id="FungiDB:B1J91_E04576g"/>
<name>A0A0W0CW69_CANGB</name>
<evidence type="ECO:0000256" key="1">
    <source>
        <dbReference type="ARBA" id="ARBA00022723"/>
    </source>
</evidence>
<dbReference type="Proteomes" id="UP000054886">
    <property type="component" value="Unassembled WGS sequence"/>
</dbReference>
<dbReference type="Gene3D" id="6.10.250.3410">
    <property type="entry name" value="DBF zinc finger"/>
    <property type="match status" value="1"/>
</dbReference>
<dbReference type="GO" id="GO:0060903">
    <property type="term" value="P:positive regulation of meiosis I"/>
    <property type="evidence" value="ECO:0007669"/>
    <property type="project" value="EnsemblFungi"/>
</dbReference>
<evidence type="ECO:0000256" key="3">
    <source>
        <dbReference type="ARBA" id="ARBA00022833"/>
    </source>
</evidence>
<dbReference type="VEuPathDB" id="FungiDB:GWK60_E04279"/>
<evidence type="ECO:0000313" key="5">
    <source>
        <dbReference type="EMBL" id="KTA97799.1"/>
    </source>
</evidence>
<dbReference type="InterPro" id="IPR051590">
    <property type="entry name" value="Replication_Regulatory_Kinase"/>
</dbReference>
<dbReference type="GO" id="GO:0001100">
    <property type="term" value="P:negative regulation of exit from mitosis"/>
    <property type="evidence" value="ECO:0007669"/>
    <property type="project" value="EnsemblFungi"/>
</dbReference>
<dbReference type="GO" id="GO:0006270">
    <property type="term" value="P:DNA replication initiation"/>
    <property type="evidence" value="ECO:0007669"/>
    <property type="project" value="EnsemblFungi"/>
</dbReference>
<dbReference type="FunFam" id="6.10.250.3410:FF:000001">
    <property type="entry name" value="Protein DBF4 homolog A"/>
    <property type="match status" value="1"/>
</dbReference>
<dbReference type="SMART" id="SM00586">
    <property type="entry name" value="ZnF_DBF"/>
    <property type="match status" value="1"/>
</dbReference>
<reference evidence="5 6" key="1">
    <citation type="submission" date="2015-10" db="EMBL/GenBank/DDBJ databases">
        <title>Draft genomes sequences of Candida glabrata isolates 1A, 1B, 2A, 2B, 3A and 3B.</title>
        <authorList>
            <person name="Haavelsrud O.E."/>
            <person name="Gaustad P."/>
        </authorList>
    </citation>
    <scope>NUCLEOTIDE SEQUENCE [LARGE SCALE GENOMIC DNA]</scope>
    <source>
        <strain evidence="5">910700640</strain>
    </source>
</reference>
<dbReference type="GO" id="GO:0016301">
    <property type="term" value="F:kinase activity"/>
    <property type="evidence" value="ECO:0007669"/>
    <property type="project" value="UniProtKB-KW"/>
</dbReference>
<keyword evidence="3" id="KW-0862">Zinc</keyword>
<dbReference type="OrthoDB" id="21380at2759"/>
<dbReference type="Gene3D" id="3.40.50.10190">
    <property type="entry name" value="BRCT domain"/>
    <property type="match status" value="1"/>
</dbReference>
<dbReference type="GO" id="GO:0006279">
    <property type="term" value="P:premeiotic DNA replication"/>
    <property type="evidence" value="ECO:0007669"/>
    <property type="project" value="EnsemblFungi"/>
</dbReference>
<accession>A0A0W0CW69</accession>
<dbReference type="PROSITE" id="PS51265">
    <property type="entry name" value="ZF_DBF4"/>
    <property type="match status" value="1"/>
</dbReference>
<protein>
    <submittedName>
        <fullName evidence="5">DDK kinase regulatory subunit DBF4</fullName>
    </submittedName>
</protein>
<feature type="region of interest" description="Disordered" evidence="4">
    <location>
        <begin position="86"/>
        <end position="108"/>
    </location>
</feature>
<dbReference type="InterPro" id="IPR038545">
    <property type="entry name" value="Znf_DBF_sf"/>
</dbReference>
<dbReference type="Pfam" id="PF07535">
    <property type="entry name" value="zf-DBF"/>
    <property type="match status" value="1"/>
</dbReference>
<dbReference type="VEuPathDB" id="FungiDB:CAGL0E04576g"/>
<dbReference type="GO" id="GO:0008270">
    <property type="term" value="F:zinc ion binding"/>
    <property type="evidence" value="ECO:0007669"/>
    <property type="project" value="UniProtKB-KW"/>
</dbReference>
<dbReference type="PANTHER" id="PTHR15375:SF26">
    <property type="entry name" value="PROTEIN CHIFFON"/>
    <property type="match status" value="1"/>
</dbReference>
<comment type="caution">
    <text evidence="5">The sequence shown here is derived from an EMBL/GenBank/DDBJ whole genome shotgun (WGS) entry which is preliminary data.</text>
</comment>
<dbReference type="VEuPathDB" id="FungiDB:GVI51_E04301"/>
<organism evidence="5 6">
    <name type="scientific">Candida glabrata</name>
    <name type="common">Yeast</name>
    <name type="synonym">Torulopsis glabrata</name>
    <dbReference type="NCBI Taxonomy" id="5478"/>
    <lineage>
        <taxon>Eukaryota</taxon>
        <taxon>Fungi</taxon>
        <taxon>Dikarya</taxon>
        <taxon>Ascomycota</taxon>
        <taxon>Saccharomycotina</taxon>
        <taxon>Saccharomycetes</taxon>
        <taxon>Saccharomycetales</taxon>
        <taxon>Saccharomycetaceae</taxon>
        <taxon>Nakaseomyces</taxon>
    </lineage>
</organism>
<dbReference type="EMBL" id="LLZZ01000156">
    <property type="protein sequence ID" value="KTA97799.1"/>
    <property type="molecule type" value="Genomic_DNA"/>
</dbReference>
<keyword evidence="5" id="KW-0808">Transferase</keyword>
<dbReference type="GO" id="GO:0043539">
    <property type="term" value="F:protein serine/threonine kinase activator activity"/>
    <property type="evidence" value="ECO:0007669"/>
    <property type="project" value="EnsemblFungi"/>
</dbReference>
<dbReference type="GO" id="GO:0000785">
    <property type="term" value="C:chromatin"/>
    <property type="evidence" value="ECO:0007669"/>
    <property type="project" value="EnsemblFungi"/>
</dbReference>
<dbReference type="InterPro" id="IPR013939">
    <property type="entry name" value="Regulatory_Dfp1/Him1"/>
</dbReference>